<dbReference type="GO" id="GO:0006227">
    <property type="term" value="P:dUDP biosynthetic process"/>
    <property type="evidence" value="ECO:0007669"/>
    <property type="project" value="TreeGrafter"/>
</dbReference>
<dbReference type="GO" id="GO:0006233">
    <property type="term" value="P:dTDP biosynthetic process"/>
    <property type="evidence" value="ECO:0007669"/>
    <property type="project" value="InterPro"/>
</dbReference>
<keyword evidence="8 10" id="KW-0067">ATP-binding</keyword>
<reference evidence="12 13" key="1">
    <citation type="submission" date="2018-06" db="EMBL/GenBank/DDBJ databases">
        <authorList>
            <consortium name="Pathogen Informatics"/>
            <person name="Doyle S."/>
        </authorList>
    </citation>
    <scope>NUCLEOTIDE SEQUENCE [LARGE SCALE GENOMIC DNA]</scope>
    <source>
        <strain evidence="12 13">NCTC10821</strain>
    </source>
</reference>
<dbReference type="InterPro" id="IPR039430">
    <property type="entry name" value="Thymidylate_kin-like_dom"/>
</dbReference>
<protein>
    <recommendedName>
        <fullName evidence="3 10">Thymidylate kinase</fullName>
        <ecNumber evidence="2 10">2.7.4.9</ecNumber>
    </recommendedName>
    <alternativeName>
        <fullName evidence="10">dTMP kinase</fullName>
    </alternativeName>
</protein>
<dbReference type="OrthoDB" id="9774907at2"/>
<dbReference type="InterPro" id="IPR027417">
    <property type="entry name" value="P-loop_NTPase"/>
</dbReference>
<evidence type="ECO:0000313" key="13">
    <source>
        <dbReference type="Proteomes" id="UP000254978"/>
    </source>
</evidence>
<keyword evidence="6 10" id="KW-0547">Nucleotide-binding</keyword>
<dbReference type="GO" id="GO:0005524">
    <property type="term" value="F:ATP binding"/>
    <property type="evidence" value="ECO:0007669"/>
    <property type="project" value="UniProtKB-UniRule"/>
</dbReference>
<comment type="caution">
    <text evidence="10">Lacks conserved residue(s) required for the propagation of feature annotation.</text>
</comment>
<dbReference type="PANTHER" id="PTHR10344">
    <property type="entry name" value="THYMIDYLATE KINASE"/>
    <property type="match status" value="1"/>
</dbReference>
<keyword evidence="4 10" id="KW-0808">Transferase</keyword>
<proteinExistence type="inferred from homology"/>
<dbReference type="HAMAP" id="MF_00165">
    <property type="entry name" value="Thymidylate_kinase"/>
    <property type="match status" value="1"/>
</dbReference>
<dbReference type="NCBIfam" id="NF005923">
    <property type="entry name" value="PRK07933.1"/>
    <property type="match status" value="1"/>
</dbReference>
<evidence type="ECO:0000256" key="8">
    <source>
        <dbReference type="ARBA" id="ARBA00022840"/>
    </source>
</evidence>
<evidence type="ECO:0000256" key="3">
    <source>
        <dbReference type="ARBA" id="ARBA00017144"/>
    </source>
</evidence>
<dbReference type="GO" id="GO:0006235">
    <property type="term" value="P:dTTP biosynthetic process"/>
    <property type="evidence" value="ECO:0007669"/>
    <property type="project" value="UniProtKB-UniRule"/>
</dbReference>
<feature type="domain" description="Thymidylate kinase-like" evidence="11">
    <location>
        <begin position="5"/>
        <end position="192"/>
    </location>
</feature>
<sequence>MLIVIEGVDGAGKFTLSQALQSAFAAAGKSVTTLAFPRYGQSVTADIAAEALHGDHGDLADSVYAMAMLFALDRAGAIDELAALRAAHDVVILDRYVASNAAYSAARLHQGADGDVVDWVYRLEYERLRLPSPDYQLLLDVPVELAEQRARSRADGDPSRARDAYERDGGLQHRTAAVYSELAAADWGGRWLIAGADADPAAVAADVAAAP</sequence>
<dbReference type="PROSITE" id="PS01331">
    <property type="entry name" value="THYMIDYLATE_KINASE"/>
    <property type="match status" value="1"/>
</dbReference>
<evidence type="ECO:0000256" key="2">
    <source>
        <dbReference type="ARBA" id="ARBA00012980"/>
    </source>
</evidence>
<accession>A0A378TA64</accession>
<dbReference type="SUPFAM" id="SSF52540">
    <property type="entry name" value="P-loop containing nucleoside triphosphate hydrolases"/>
    <property type="match status" value="1"/>
</dbReference>
<comment type="catalytic activity">
    <reaction evidence="9 10">
        <text>dTMP + ATP = dTDP + ADP</text>
        <dbReference type="Rhea" id="RHEA:13517"/>
        <dbReference type="ChEBI" id="CHEBI:30616"/>
        <dbReference type="ChEBI" id="CHEBI:58369"/>
        <dbReference type="ChEBI" id="CHEBI:63528"/>
        <dbReference type="ChEBI" id="CHEBI:456216"/>
        <dbReference type="EC" id="2.7.4.9"/>
    </reaction>
</comment>
<evidence type="ECO:0000256" key="7">
    <source>
        <dbReference type="ARBA" id="ARBA00022777"/>
    </source>
</evidence>
<keyword evidence="13" id="KW-1185">Reference proteome</keyword>
<evidence type="ECO:0000256" key="10">
    <source>
        <dbReference type="HAMAP-Rule" id="MF_00165"/>
    </source>
</evidence>
<dbReference type="InterPro" id="IPR018095">
    <property type="entry name" value="Thymidylate_kin_CS"/>
</dbReference>
<dbReference type="GO" id="GO:0004798">
    <property type="term" value="F:dTMP kinase activity"/>
    <property type="evidence" value="ECO:0007669"/>
    <property type="project" value="UniProtKB-UniRule"/>
</dbReference>
<dbReference type="RefSeq" id="WP_115277862.1">
    <property type="nucleotide sequence ID" value="NZ_AP022600.1"/>
</dbReference>
<dbReference type="GO" id="GO:0005829">
    <property type="term" value="C:cytosol"/>
    <property type="evidence" value="ECO:0007669"/>
    <property type="project" value="TreeGrafter"/>
</dbReference>
<evidence type="ECO:0000259" key="11">
    <source>
        <dbReference type="Pfam" id="PF02223"/>
    </source>
</evidence>
<dbReference type="EC" id="2.7.4.9" evidence="2 10"/>
<dbReference type="Pfam" id="PF02223">
    <property type="entry name" value="Thymidylate_kin"/>
    <property type="match status" value="1"/>
</dbReference>
<comment type="function">
    <text evidence="10">Phosphorylation of dTMP to form dTDP in both de novo and salvage pathways of dTTP synthesis.</text>
</comment>
<evidence type="ECO:0000256" key="1">
    <source>
        <dbReference type="ARBA" id="ARBA00009776"/>
    </source>
</evidence>
<evidence type="ECO:0000256" key="5">
    <source>
        <dbReference type="ARBA" id="ARBA00022727"/>
    </source>
</evidence>
<name>A0A378TA64_9MYCO</name>
<dbReference type="InterPro" id="IPR018094">
    <property type="entry name" value="Thymidylate_kinase"/>
</dbReference>
<dbReference type="CDD" id="cd01672">
    <property type="entry name" value="TMPK"/>
    <property type="match status" value="1"/>
</dbReference>
<dbReference type="PANTHER" id="PTHR10344:SF4">
    <property type="entry name" value="UMP-CMP KINASE 2, MITOCHONDRIAL"/>
    <property type="match status" value="1"/>
</dbReference>
<evidence type="ECO:0000256" key="9">
    <source>
        <dbReference type="ARBA" id="ARBA00048743"/>
    </source>
</evidence>
<keyword evidence="7 10" id="KW-0418">Kinase</keyword>
<dbReference type="EMBL" id="UGQT01000001">
    <property type="protein sequence ID" value="STZ57728.1"/>
    <property type="molecule type" value="Genomic_DNA"/>
</dbReference>
<dbReference type="Proteomes" id="UP000254978">
    <property type="component" value="Unassembled WGS sequence"/>
</dbReference>
<evidence type="ECO:0000256" key="4">
    <source>
        <dbReference type="ARBA" id="ARBA00022679"/>
    </source>
</evidence>
<evidence type="ECO:0000313" key="12">
    <source>
        <dbReference type="EMBL" id="STZ57728.1"/>
    </source>
</evidence>
<comment type="similarity">
    <text evidence="1 10">Belongs to the thymidylate kinase family.</text>
</comment>
<evidence type="ECO:0000256" key="6">
    <source>
        <dbReference type="ARBA" id="ARBA00022741"/>
    </source>
</evidence>
<keyword evidence="5 10" id="KW-0545">Nucleotide biosynthesis</keyword>
<gene>
    <name evidence="10 12" type="primary">tmk</name>
    <name evidence="12" type="ORF">NCTC10821_01232</name>
</gene>
<dbReference type="AlphaFoldDB" id="A0A378TA64"/>
<dbReference type="Gene3D" id="3.40.50.300">
    <property type="entry name" value="P-loop containing nucleotide triphosphate hydrolases"/>
    <property type="match status" value="1"/>
</dbReference>
<organism evidence="12 13">
    <name type="scientific">Mycolicibacterium tokaiense</name>
    <dbReference type="NCBI Taxonomy" id="39695"/>
    <lineage>
        <taxon>Bacteria</taxon>
        <taxon>Bacillati</taxon>
        <taxon>Actinomycetota</taxon>
        <taxon>Actinomycetes</taxon>
        <taxon>Mycobacteriales</taxon>
        <taxon>Mycobacteriaceae</taxon>
        <taxon>Mycolicibacterium</taxon>
    </lineage>
</organism>